<accession>A0A917FTE4</accession>
<reference evidence="4" key="1">
    <citation type="journal article" date="2014" name="Int. J. Syst. Evol. Microbiol.">
        <title>Complete genome sequence of Corynebacterium casei LMG S-19264T (=DSM 44701T), isolated from a smear-ripened cheese.</title>
        <authorList>
            <consortium name="US DOE Joint Genome Institute (JGI-PGF)"/>
            <person name="Walter F."/>
            <person name="Albersmeier A."/>
            <person name="Kalinowski J."/>
            <person name="Ruckert C."/>
        </authorList>
    </citation>
    <scope>NUCLEOTIDE SEQUENCE</scope>
    <source>
        <strain evidence="4">CGMCC 1.12181</strain>
    </source>
</reference>
<dbReference type="InterPro" id="IPR017871">
    <property type="entry name" value="ABC_transporter-like_CS"/>
</dbReference>
<dbReference type="Gene3D" id="3.40.50.300">
    <property type="entry name" value="P-loop containing nucleotide triphosphate hydrolases"/>
    <property type="match status" value="1"/>
</dbReference>
<dbReference type="GO" id="GO:0005524">
    <property type="term" value="F:ATP binding"/>
    <property type="evidence" value="ECO:0007669"/>
    <property type="project" value="UniProtKB-KW"/>
</dbReference>
<evidence type="ECO:0000259" key="3">
    <source>
        <dbReference type="PROSITE" id="PS50893"/>
    </source>
</evidence>
<dbReference type="Proteomes" id="UP000605253">
    <property type="component" value="Unassembled WGS sequence"/>
</dbReference>
<protein>
    <submittedName>
        <fullName evidence="4">ABC transporter</fullName>
    </submittedName>
</protein>
<dbReference type="Pfam" id="PF00005">
    <property type="entry name" value="ABC_tran"/>
    <property type="match status" value="1"/>
</dbReference>
<dbReference type="PANTHER" id="PTHR42794">
    <property type="entry name" value="HEMIN IMPORT ATP-BINDING PROTEIN HMUV"/>
    <property type="match status" value="1"/>
</dbReference>
<keyword evidence="2" id="KW-0067">ATP-binding</keyword>
<name>A0A917FTE4_9GAMM</name>
<keyword evidence="1" id="KW-0547">Nucleotide-binding</keyword>
<evidence type="ECO:0000256" key="1">
    <source>
        <dbReference type="ARBA" id="ARBA00022741"/>
    </source>
</evidence>
<comment type="caution">
    <text evidence="4">The sequence shown here is derived from an EMBL/GenBank/DDBJ whole genome shotgun (WGS) entry which is preliminary data.</text>
</comment>
<sequence>MLTAQHISVTLDNRRVLSDLSCAFSAGEFWGIIGQNGAGKSTLLRCLSGLITPDVGQVMVDGENMHQLDPLSRAQKVAYLMQEQEPSLAFSVYQAVEMGRYPWPDDPDNRHHITEQMLQECRIENLQNRSILQLSGGERRKVEIATCLAQNSDYLLLDEPFNHLDVVYQRFLVRKLQAISRKKSVVMVCHDLDVVQKYCTHVLMLLGGDCYLSGDSATMLNNAHMDKLFDEPI</sequence>
<dbReference type="EMBL" id="BMEO01000014">
    <property type="protein sequence ID" value="GGG01574.1"/>
    <property type="molecule type" value="Genomic_DNA"/>
</dbReference>
<dbReference type="SMART" id="SM00382">
    <property type="entry name" value="AAA"/>
    <property type="match status" value="1"/>
</dbReference>
<evidence type="ECO:0000313" key="4">
    <source>
        <dbReference type="EMBL" id="GGG01574.1"/>
    </source>
</evidence>
<dbReference type="PROSITE" id="PS00211">
    <property type="entry name" value="ABC_TRANSPORTER_1"/>
    <property type="match status" value="1"/>
</dbReference>
<dbReference type="InterPro" id="IPR003439">
    <property type="entry name" value="ABC_transporter-like_ATP-bd"/>
</dbReference>
<feature type="domain" description="ABC transporter" evidence="3">
    <location>
        <begin position="2"/>
        <end position="232"/>
    </location>
</feature>
<dbReference type="InterPro" id="IPR003593">
    <property type="entry name" value="AAA+_ATPase"/>
</dbReference>
<dbReference type="AlphaFoldDB" id="A0A917FTE4"/>
<dbReference type="CDD" id="cd03214">
    <property type="entry name" value="ABC_Iron-Siderophores_B12_Hemin"/>
    <property type="match status" value="1"/>
</dbReference>
<gene>
    <name evidence="4" type="ORF">GCM10011365_23480</name>
</gene>
<keyword evidence="5" id="KW-1185">Reference proteome</keyword>
<dbReference type="PANTHER" id="PTHR42794:SF2">
    <property type="entry name" value="ABC TRANSPORTER ATP-BINDING PROTEIN"/>
    <property type="match status" value="1"/>
</dbReference>
<dbReference type="GO" id="GO:0016887">
    <property type="term" value="F:ATP hydrolysis activity"/>
    <property type="evidence" value="ECO:0007669"/>
    <property type="project" value="InterPro"/>
</dbReference>
<reference evidence="4" key="2">
    <citation type="submission" date="2020-09" db="EMBL/GenBank/DDBJ databases">
        <authorList>
            <person name="Sun Q."/>
            <person name="Zhou Y."/>
        </authorList>
    </citation>
    <scope>NUCLEOTIDE SEQUENCE</scope>
    <source>
        <strain evidence="4">CGMCC 1.12181</strain>
    </source>
</reference>
<proteinExistence type="predicted"/>
<evidence type="ECO:0000313" key="5">
    <source>
        <dbReference type="Proteomes" id="UP000605253"/>
    </source>
</evidence>
<evidence type="ECO:0000256" key="2">
    <source>
        <dbReference type="ARBA" id="ARBA00022840"/>
    </source>
</evidence>
<dbReference type="PROSITE" id="PS50893">
    <property type="entry name" value="ABC_TRANSPORTER_2"/>
    <property type="match status" value="1"/>
</dbReference>
<dbReference type="SUPFAM" id="SSF52540">
    <property type="entry name" value="P-loop containing nucleoside triphosphate hydrolases"/>
    <property type="match status" value="1"/>
</dbReference>
<dbReference type="RefSeq" id="WP_188365952.1">
    <property type="nucleotide sequence ID" value="NZ_BAABJF010000020.1"/>
</dbReference>
<organism evidence="4 5">
    <name type="scientific">Marinicella pacifica</name>
    <dbReference type="NCBI Taxonomy" id="1171543"/>
    <lineage>
        <taxon>Bacteria</taxon>
        <taxon>Pseudomonadati</taxon>
        <taxon>Pseudomonadota</taxon>
        <taxon>Gammaproteobacteria</taxon>
        <taxon>Lysobacterales</taxon>
        <taxon>Marinicellaceae</taxon>
        <taxon>Marinicella</taxon>
    </lineage>
</organism>
<dbReference type="InterPro" id="IPR027417">
    <property type="entry name" value="P-loop_NTPase"/>
</dbReference>